<dbReference type="Proteomes" id="UP000694864">
    <property type="component" value="Chromosome 12"/>
</dbReference>
<keyword evidence="1" id="KW-1185">Reference proteome</keyword>
<evidence type="ECO:0000313" key="2">
    <source>
        <dbReference type="RefSeq" id="XP_019089499.1"/>
    </source>
</evidence>
<reference evidence="2" key="2">
    <citation type="submission" date="2025-08" db="UniProtKB">
        <authorList>
            <consortium name="RefSeq"/>
        </authorList>
    </citation>
    <scope>IDENTIFICATION</scope>
    <source>
        <tissue evidence="2">Leaf</tissue>
    </source>
</reference>
<name>A0ABM1QRW1_CAMSA</name>
<sequence>MNMLSARWFSEQEIEENSIIQQFHMKSIVGEVHEAQYTLPNSFHTNINPSYDDDLIEMKPSKILKTTYILPQLPPPHSSSLPPNSKPHLHCQPSSRILSFGNAGSNVMDHDYSPNSIFSPKVEATTRKQAVWDSKNRPKMVANALYMTIL</sequence>
<protein>
    <submittedName>
        <fullName evidence="2">Transcription factor bHLH25-like</fullName>
    </submittedName>
</protein>
<accession>A0ABM1QRW1</accession>
<proteinExistence type="predicted"/>
<evidence type="ECO:0000313" key="1">
    <source>
        <dbReference type="Proteomes" id="UP000694864"/>
    </source>
</evidence>
<dbReference type="GeneID" id="104729377"/>
<gene>
    <name evidence="2" type="primary">LOC104729377</name>
</gene>
<dbReference type="RefSeq" id="XP_019089499.1">
    <property type="nucleotide sequence ID" value="XM_019233954.1"/>
</dbReference>
<reference evidence="1" key="1">
    <citation type="journal article" date="2014" name="Nat. Commun.">
        <title>The emerging biofuel crop Camelina sativa retains a highly undifferentiated hexaploid genome structure.</title>
        <authorList>
            <person name="Kagale S."/>
            <person name="Koh C."/>
            <person name="Nixon J."/>
            <person name="Bollina V."/>
            <person name="Clarke W.E."/>
            <person name="Tuteja R."/>
            <person name="Spillane C."/>
            <person name="Robinson S.J."/>
            <person name="Links M.G."/>
            <person name="Clarke C."/>
            <person name="Higgins E.E."/>
            <person name="Huebert T."/>
            <person name="Sharpe A.G."/>
            <person name="Parkin I.A."/>
        </authorList>
    </citation>
    <scope>NUCLEOTIDE SEQUENCE [LARGE SCALE GENOMIC DNA]</scope>
    <source>
        <strain evidence="1">cv. DH55</strain>
    </source>
</reference>
<organism evidence="1 2">
    <name type="scientific">Camelina sativa</name>
    <name type="common">False flax</name>
    <name type="synonym">Myagrum sativum</name>
    <dbReference type="NCBI Taxonomy" id="90675"/>
    <lineage>
        <taxon>Eukaryota</taxon>
        <taxon>Viridiplantae</taxon>
        <taxon>Streptophyta</taxon>
        <taxon>Embryophyta</taxon>
        <taxon>Tracheophyta</taxon>
        <taxon>Spermatophyta</taxon>
        <taxon>Magnoliopsida</taxon>
        <taxon>eudicotyledons</taxon>
        <taxon>Gunneridae</taxon>
        <taxon>Pentapetalae</taxon>
        <taxon>rosids</taxon>
        <taxon>malvids</taxon>
        <taxon>Brassicales</taxon>
        <taxon>Brassicaceae</taxon>
        <taxon>Camelineae</taxon>
        <taxon>Camelina</taxon>
    </lineage>
</organism>